<keyword evidence="3" id="KW-1185">Reference proteome</keyword>
<proteinExistence type="predicted"/>
<dbReference type="InterPro" id="IPR020843">
    <property type="entry name" value="ER"/>
</dbReference>
<sequence length="354" mass="38210">MAETTIPTTSRALTFTTPSSTPQVITTPIPSPLPPTSILVRVHAAALNPCDTQMLHWPMLRLLKGTGPKGLGRDYSGTIVAVGRDCKGWKIGDDVFGLFFKVGGEGTIREYLVVDPASDPIVAKPAEISHEQAASIPLVALTAFTCMEWLPPPHVDGTPREVVVVGASGGTGVWITQLAKKRHNCTVTAICSGKNAGFVKSLGADRTIDYTIVSSLPAALMTHRPKAGYDLIVDCVGGTTLFPAYKQLLPRHGAYVTIVGDKTSRAVMGGPPTYLAHPAMVWRHLWGWLFGPRYGCVILKARREWLEVARDMVVRGEVKVEVQEVVEGALGDGWKRGFELLDSARVRGKVVVKI</sequence>
<evidence type="ECO:0000313" key="3">
    <source>
        <dbReference type="Proteomes" id="UP000277580"/>
    </source>
</evidence>
<dbReference type="PANTHER" id="PTHR11695:SF647">
    <property type="entry name" value="ENOYL REDUCTASE (ER) DOMAIN-CONTAINING PROTEIN"/>
    <property type="match status" value="1"/>
</dbReference>
<dbReference type="SUPFAM" id="SSF50129">
    <property type="entry name" value="GroES-like"/>
    <property type="match status" value="1"/>
</dbReference>
<evidence type="ECO:0000313" key="2">
    <source>
        <dbReference type="EMBL" id="RPB15231.1"/>
    </source>
</evidence>
<dbReference type="InterPro" id="IPR011032">
    <property type="entry name" value="GroES-like_sf"/>
</dbReference>
<dbReference type="FunCoup" id="A0A3N4L3L3">
    <property type="interactions" value="151"/>
</dbReference>
<dbReference type="Gene3D" id="3.40.50.720">
    <property type="entry name" value="NAD(P)-binding Rossmann-like Domain"/>
    <property type="match status" value="1"/>
</dbReference>
<dbReference type="SUPFAM" id="SSF51735">
    <property type="entry name" value="NAD(P)-binding Rossmann-fold domains"/>
    <property type="match status" value="1"/>
</dbReference>
<dbReference type="GO" id="GO:0005739">
    <property type="term" value="C:mitochondrion"/>
    <property type="evidence" value="ECO:0007669"/>
    <property type="project" value="TreeGrafter"/>
</dbReference>
<dbReference type="InParanoid" id="A0A3N4L3L3"/>
<reference evidence="2 3" key="1">
    <citation type="journal article" date="2018" name="Nat. Ecol. Evol.">
        <title>Pezizomycetes genomes reveal the molecular basis of ectomycorrhizal truffle lifestyle.</title>
        <authorList>
            <person name="Murat C."/>
            <person name="Payen T."/>
            <person name="Noel B."/>
            <person name="Kuo A."/>
            <person name="Morin E."/>
            <person name="Chen J."/>
            <person name="Kohler A."/>
            <person name="Krizsan K."/>
            <person name="Balestrini R."/>
            <person name="Da Silva C."/>
            <person name="Montanini B."/>
            <person name="Hainaut M."/>
            <person name="Levati E."/>
            <person name="Barry K.W."/>
            <person name="Belfiori B."/>
            <person name="Cichocki N."/>
            <person name="Clum A."/>
            <person name="Dockter R.B."/>
            <person name="Fauchery L."/>
            <person name="Guy J."/>
            <person name="Iotti M."/>
            <person name="Le Tacon F."/>
            <person name="Lindquist E.A."/>
            <person name="Lipzen A."/>
            <person name="Malagnac F."/>
            <person name="Mello A."/>
            <person name="Molinier V."/>
            <person name="Miyauchi S."/>
            <person name="Poulain J."/>
            <person name="Riccioni C."/>
            <person name="Rubini A."/>
            <person name="Sitrit Y."/>
            <person name="Splivallo R."/>
            <person name="Traeger S."/>
            <person name="Wang M."/>
            <person name="Zifcakova L."/>
            <person name="Wipf D."/>
            <person name="Zambonelli A."/>
            <person name="Paolocci F."/>
            <person name="Nowrousian M."/>
            <person name="Ottonello S."/>
            <person name="Baldrian P."/>
            <person name="Spatafora J.W."/>
            <person name="Henrissat B."/>
            <person name="Nagy L.G."/>
            <person name="Aury J.M."/>
            <person name="Wincker P."/>
            <person name="Grigoriev I.V."/>
            <person name="Bonfante P."/>
            <person name="Martin F.M."/>
        </authorList>
    </citation>
    <scope>NUCLEOTIDE SEQUENCE [LARGE SCALE GENOMIC DNA]</scope>
    <source>
        <strain evidence="2 3">CCBAS932</strain>
    </source>
</reference>
<dbReference type="STRING" id="1392247.A0A3N4L3L3"/>
<dbReference type="EMBL" id="ML119114">
    <property type="protein sequence ID" value="RPB15231.1"/>
    <property type="molecule type" value="Genomic_DNA"/>
</dbReference>
<dbReference type="Pfam" id="PF08240">
    <property type="entry name" value="ADH_N"/>
    <property type="match status" value="1"/>
</dbReference>
<dbReference type="Pfam" id="PF13602">
    <property type="entry name" value="ADH_zinc_N_2"/>
    <property type="match status" value="1"/>
</dbReference>
<dbReference type="InterPro" id="IPR036291">
    <property type="entry name" value="NAD(P)-bd_dom_sf"/>
</dbReference>
<dbReference type="InterPro" id="IPR013154">
    <property type="entry name" value="ADH-like_N"/>
</dbReference>
<dbReference type="SMART" id="SM00829">
    <property type="entry name" value="PKS_ER"/>
    <property type="match status" value="1"/>
</dbReference>
<protein>
    <submittedName>
        <fullName evidence="2">GroES-like protein</fullName>
    </submittedName>
</protein>
<feature type="domain" description="Enoyl reductase (ER)" evidence="1">
    <location>
        <begin position="17"/>
        <end position="352"/>
    </location>
</feature>
<dbReference type="Gene3D" id="3.90.180.10">
    <property type="entry name" value="Medium-chain alcohol dehydrogenases, catalytic domain"/>
    <property type="match status" value="1"/>
</dbReference>
<dbReference type="OrthoDB" id="201656at2759"/>
<gene>
    <name evidence="2" type="ORF">P167DRAFT_518941</name>
</gene>
<organism evidence="2 3">
    <name type="scientific">Morchella conica CCBAS932</name>
    <dbReference type="NCBI Taxonomy" id="1392247"/>
    <lineage>
        <taxon>Eukaryota</taxon>
        <taxon>Fungi</taxon>
        <taxon>Dikarya</taxon>
        <taxon>Ascomycota</taxon>
        <taxon>Pezizomycotina</taxon>
        <taxon>Pezizomycetes</taxon>
        <taxon>Pezizales</taxon>
        <taxon>Morchellaceae</taxon>
        <taxon>Morchella</taxon>
    </lineage>
</organism>
<evidence type="ECO:0000259" key="1">
    <source>
        <dbReference type="SMART" id="SM00829"/>
    </source>
</evidence>
<dbReference type="InterPro" id="IPR050700">
    <property type="entry name" value="YIM1/Zinc_Alcohol_DH_Fams"/>
</dbReference>
<dbReference type="GO" id="GO:0016491">
    <property type="term" value="F:oxidoreductase activity"/>
    <property type="evidence" value="ECO:0007669"/>
    <property type="project" value="InterPro"/>
</dbReference>
<accession>A0A3N4L3L3</accession>
<dbReference type="AlphaFoldDB" id="A0A3N4L3L3"/>
<dbReference type="PANTHER" id="PTHR11695">
    <property type="entry name" value="ALCOHOL DEHYDROGENASE RELATED"/>
    <property type="match status" value="1"/>
</dbReference>
<dbReference type="Proteomes" id="UP000277580">
    <property type="component" value="Unassembled WGS sequence"/>
</dbReference>
<name>A0A3N4L3L3_9PEZI</name>